<evidence type="ECO:0000313" key="2">
    <source>
        <dbReference type="Proteomes" id="UP000295604"/>
    </source>
</evidence>
<protein>
    <submittedName>
        <fullName evidence="1">Uncharacterized protein</fullName>
    </submittedName>
</protein>
<reference evidence="1 2" key="1">
    <citation type="submission" date="2018-11" db="EMBL/GenBank/DDBJ databases">
        <title>Genome sequence and assembly of Colletotrichum sidae.</title>
        <authorList>
            <person name="Gan P."/>
            <person name="Shirasu K."/>
        </authorList>
    </citation>
    <scope>NUCLEOTIDE SEQUENCE [LARGE SCALE GENOMIC DNA]</scope>
    <source>
        <strain evidence="1 2">CBS 518.97</strain>
    </source>
</reference>
<gene>
    <name evidence="1" type="ORF">C8034_v004844</name>
</gene>
<dbReference type="Proteomes" id="UP000295604">
    <property type="component" value="Unassembled WGS sequence"/>
</dbReference>
<name>A0A4R8T7G7_9PEZI</name>
<dbReference type="AlphaFoldDB" id="A0A4R8T7G7"/>
<keyword evidence="2" id="KW-1185">Reference proteome</keyword>
<evidence type="ECO:0000313" key="1">
    <source>
        <dbReference type="EMBL" id="TEA13289.1"/>
    </source>
</evidence>
<comment type="caution">
    <text evidence="1">The sequence shown here is derived from an EMBL/GenBank/DDBJ whole genome shotgun (WGS) entry which is preliminary data.</text>
</comment>
<dbReference type="EMBL" id="QAPF01000206">
    <property type="protein sequence ID" value="TEA13289.1"/>
    <property type="molecule type" value="Genomic_DNA"/>
</dbReference>
<proteinExistence type="predicted"/>
<sequence>MLVSNALLRATSVRLRMVVWANGNVHCVSTRHFPSPVILRTPSKPVHELVADGTIFFFALFQGPRLHGSMEVVTRSQSVV</sequence>
<accession>A0A4R8T7G7</accession>
<organism evidence="1 2">
    <name type="scientific">Colletotrichum sidae</name>
    <dbReference type="NCBI Taxonomy" id="1347389"/>
    <lineage>
        <taxon>Eukaryota</taxon>
        <taxon>Fungi</taxon>
        <taxon>Dikarya</taxon>
        <taxon>Ascomycota</taxon>
        <taxon>Pezizomycotina</taxon>
        <taxon>Sordariomycetes</taxon>
        <taxon>Hypocreomycetidae</taxon>
        <taxon>Glomerellales</taxon>
        <taxon>Glomerellaceae</taxon>
        <taxon>Colletotrichum</taxon>
        <taxon>Colletotrichum orbiculare species complex</taxon>
    </lineage>
</organism>